<dbReference type="InterPro" id="IPR004813">
    <property type="entry name" value="OPT"/>
</dbReference>
<evidence type="ECO:0000256" key="10">
    <source>
        <dbReference type="SAM" id="Phobius"/>
    </source>
</evidence>
<protein>
    <submittedName>
        <fullName evidence="11">Uncharacterized protein</fullName>
    </submittedName>
</protein>
<feature type="transmembrane region" description="Helical" evidence="10">
    <location>
        <begin position="477"/>
        <end position="498"/>
    </location>
</feature>
<evidence type="ECO:0000256" key="9">
    <source>
        <dbReference type="SAM" id="MobiDB-lite"/>
    </source>
</evidence>
<evidence type="ECO:0000256" key="1">
    <source>
        <dbReference type="ARBA" id="ARBA00004141"/>
    </source>
</evidence>
<feature type="region of interest" description="Disordered" evidence="9">
    <location>
        <begin position="1"/>
        <end position="24"/>
    </location>
</feature>
<feature type="transmembrane region" description="Helical" evidence="10">
    <location>
        <begin position="504"/>
        <end position="527"/>
    </location>
</feature>
<comment type="subcellular location">
    <subcellularLocation>
        <location evidence="1">Membrane</location>
        <topology evidence="1">Multi-pass membrane protein</topology>
    </subcellularLocation>
</comment>
<evidence type="ECO:0000313" key="12">
    <source>
        <dbReference type="Proteomes" id="UP001219933"/>
    </source>
</evidence>
<evidence type="ECO:0000256" key="3">
    <source>
        <dbReference type="ARBA" id="ARBA00022448"/>
    </source>
</evidence>
<evidence type="ECO:0000313" key="11">
    <source>
        <dbReference type="EMBL" id="WFD34017.1"/>
    </source>
</evidence>
<evidence type="ECO:0000256" key="6">
    <source>
        <dbReference type="ARBA" id="ARBA00022927"/>
    </source>
</evidence>
<keyword evidence="7 10" id="KW-1133">Transmembrane helix</keyword>
<feature type="transmembrane region" description="Helical" evidence="10">
    <location>
        <begin position="274"/>
        <end position="296"/>
    </location>
</feature>
<evidence type="ECO:0000256" key="7">
    <source>
        <dbReference type="ARBA" id="ARBA00022989"/>
    </source>
</evidence>
<evidence type="ECO:0000256" key="4">
    <source>
        <dbReference type="ARBA" id="ARBA00022692"/>
    </source>
</evidence>
<dbReference type="EMBL" id="CP119877">
    <property type="protein sequence ID" value="WFD34017.1"/>
    <property type="molecule type" value="Genomic_DNA"/>
</dbReference>
<dbReference type="NCBIfam" id="TIGR00727">
    <property type="entry name" value="ISP4_OPT"/>
    <property type="match status" value="1"/>
</dbReference>
<dbReference type="GO" id="GO:0035673">
    <property type="term" value="F:oligopeptide transmembrane transporter activity"/>
    <property type="evidence" value="ECO:0007669"/>
    <property type="project" value="InterPro"/>
</dbReference>
<feature type="transmembrane region" description="Helical" evidence="10">
    <location>
        <begin position="735"/>
        <end position="757"/>
    </location>
</feature>
<dbReference type="Pfam" id="PF03169">
    <property type="entry name" value="OPT"/>
    <property type="match status" value="1"/>
</dbReference>
<keyword evidence="12" id="KW-1185">Reference proteome</keyword>
<dbReference type="AlphaFoldDB" id="A0AAF0J509"/>
<organism evidence="11 12">
    <name type="scientific">Malassezia cuniculi</name>
    <dbReference type="NCBI Taxonomy" id="948313"/>
    <lineage>
        <taxon>Eukaryota</taxon>
        <taxon>Fungi</taxon>
        <taxon>Dikarya</taxon>
        <taxon>Basidiomycota</taxon>
        <taxon>Ustilaginomycotina</taxon>
        <taxon>Malasseziomycetes</taxon>
        <taxon>Malasseziales</taxon>
        <taxon>Malasseziaceae</taxon>
        <taxon>Malassezia</taxon>
    </lineage>
</organism>
<keyword evidence="4 10" id="KW-0812">Transmembrane</keyword>
<feature type="transmembrane region" description="Helical" evidence="10">
    <location>
        <begin position="426"/>
        <end position="445"/>
    </location>
</feature>
<evidence type="ECO:0000256" key="2">
    <source>
        <dbReference type="ARBA" id="ARBA00008807"/>
    </source>
</evidence>
<feature type="transmembrane region" description="Helical" evidence="10">
    <location>
        <begin position="348"/>
        <end position="368"/>
    </location>
</feature>
<feature type="transmembrane region" description="Helical" evidence="10">
    <location>
        <begin position="210"/>
        <end position="231"/>
    </location>
</feature>
<evidence type="ECO:0000256" key="8">
    <source>
        <dbReference type="ARBA" id="ARBA00023136"/>
    </source>
</evidence>
<dbReference type="InterPro" id="IPR004648">
    <property type="entry name" value="Oligpept_transpt"/>
</dbReference>
<feature type="transmembrane region" description="Helical" evidence="10">
    <location>
        <begin position="548"/>
        <end position="568"/>
    </location>
</feature>
<keyword evidence="5" id="KW-0571">Peptide transport</keyword>
<gene>
    <name evidence="11" type="ORF">MCUN1_000845</name>
</gene>
<proteinExistence type="inferred from homology"/>
<evidence type="ECO:0000256" key="5">
    <source>
        <dbReference type="ARBA" id="ARBA00022856"/>
    </source>
</evidence>
<dbReference type="GO" id="GO:0016020">
    <property type="term" value="C:membrane"/>
    <property type="evidence" value="ECO:0007669"/>
    <property type="project" value="UniProtKB-SubCell"/>
</dbReference>
<reference evidence="11" key="1">
    <citation type="submission" date="2023-03" db="EMBL/GenBank/DDBJ databases">
        <title>Mating type loci evolution in Malassezia.</title>
        <authorList>
            <person name="Coelho M.A."/>
        </authorList>
    </citation>
    <scope>NUCLEOTIDE SEQUENCE</scope>
    <source>
        <strain evidence="11">CBS 11721</strain>
    </source>
</reference>
<feature type="transmembrane region" description="Helical" evidence="10">
    <location>
        <begin position="706"/>
        <end position="723"/>
    </location>
</feature>
<dbReference type="Proteomes" id="UP001219933">
    <property type="component" value="Chromosome 1"/>
</dbReference>
<sequence length="808" mass="90745">MEKPDTVAAGDPEKSGFSSPLSPVYPNDLEVAQAESHLHHIVQDRIDDPNIDPQIIDKAEEALEVGDKKAEVLLGDELEEDSPYIEVRAAVSNVDDPDMPVNTIRAWLLGLIAVIVPPGVNQLLSLRFPSTTITAYVIIIFVYPIGKFLEKVLPTWKLKTRFGDLTLNPGPFNIKEHSLISIMSLMSSQSAYATYIPAVQRFVYNQNPGVGYGILITLSTQLLGLSFACFMRRFLVYPASMIYPVNLPKATLLNSLHGWDTSAGTHKGMSRYKFFWIFFAIVFCWQFFPGYIFTMLSQGNWFCLIAPDNVPLNQVFGASSLGLLPLTLDWQTISYAQDPLASPWWAEANMLGGFALFFLVVVPAMYYTNTWNQKFLPMFSSATFDRFGNKYDVTKVTQTIANGGFVFSPEGYNSYSQQYIPTALAVSYWLSFAATTGVVTHVALFHGKSIWRQFRTPIHAEMDVHTRLMLRYKETPYWCYFALFAAAFGMGIAAIYNWFTDMPWWAFVIAILFGAFFILPIGVVLALSNQEVGLNMISELVIGYMLPGRPIAMMIFKTTMYMVCYQGLQFVSDQKLAHYMKVPPRSVFAAQVFATSVGAIVQILVQEWAFNNIQDVCTDAAQHSNKFTCASMYVFGTASKVWGLIGPRAMFDAGKQYNHLLYGFLIGALAPIPVWFLSKRFPKSIWRLINMPVIFTATGNIPPATGMMYTAVGVWGFVFQFLIKRYRSVWWTKYNYILSAALNGGSTIATVVIFFALQFPKGPNREFYNSGWWGNTAWQNTADANNTPYWQVPEGGFEGTPAELGRTI</sequence>
<keyword evidence="3" id="KW-0813">Transport</keyword>
<dbReference type="PANTHER" id="PTHR22601">
    <property type="entry name" value="ISP4 LIKE PROTEIN"/>
    <property type="match status" value="1"/>
</dbReference>
<feature type="transmembrane region" description="Helical" evidence="10">
    <location>
        <begin position="660"/>
        <end position="678"/>
    </location>
</feature>
<accession>A0AAF0J509</accession>
<comment type="similarity">
    <text evidence="2">Belongs to the oligopeptide OPT transporter family.</text>
</comment>
<dbReference type="GO" id="GO:0015031">
    <property type="term" value="P:protein transport"/>
    <property type="evidence" value="ECO:0007669"/>
    <property type="project" value="UniProtKB-KW"/>
</dbReference>
<keyword evidence="6" id="KW-0653">Protein transport</keyword>
<name>A0AAF0J509_9BASI</name>
<keyword evidence="8 10" id="KW-0472">Membrane</keyword>
<feature type="transmembrane region" description="Helical" evidence="10">
    <location>
        <begin position="130"/>
        <end position="149"/>
    </location>
</feature>
<dbReference type="NCBIfam" id="TIGR00728">
    <property type="entry name" value="OPT_sfam"/>
    <property type="match status" value="1"/>
</dbReference>